<dbReference type="Gene3D" id="1.25.40.280">
    <property type="entry name" value="alix/aip1 like domains"/>
    <property type="match status" value="1"/>
</dbReference>
<evidence type="ECO:0000313" key="2">
    <source>
        <dbReference type="Proteomes" id="UP001281761"/>
    </source>
</evidence>
<accession>A0ABQ9Y2W9</accession>
<proteinExistence type="predicted"/>
<comment type="caution">
    <text evidence="1">The sequence shown here is derived from an EMBL/GenBank/DDBJ whole genome shotgun (WGS) entry which is preliminary data.</text>
</comment>
<sequence length="377" mass="42197">MDYSKMAGQLLLFEFAEYPKAEPVDLSKFFVVEESKGDLQSTNTLRDDFLRTMRGKFTLSQRKSAVEAYIPYMLSLQASIRAAKIPLKKKLEYKWTSGVSTVHRTFTATTITFEVVMTLSSQVMILNDLAVHTAQDYLKDKNTQTTVSKDTWDKTLRDALQNAKMAIAICDEISNTHIPTLSIPSTSLPMECYPHILECIKLVCEATVQSIIFLLSDLQPATPLAIGQMLLGLSTKYDYLGQKLKANPADAKSIKPWWSEQAMFLSGHSKMIAMQYLAQHDFTLPKPEAGRAVCYILEAIKVNDMHSGLNLIKPVRNSLLQTRTVLSELIQKYQQANQSNYFQPVPPFPPPGYPSAATILGQPVTYSAPPLPFTSLK</sequence>
<dbReference type="Proteomes" id="UP001281761">
    <property type="component" value="Unassembled WGS sequence"/>
</dbReference>
<dbReference type="InterPro" id="IPR038898">
    <property type="entry name" value="BROX"/>
</dbReference>
<dbReference type="PANTHER" id="PTHR23032">
    <property type="entry name" value="BRO1 DOMAIN-CONTAINING PROTEIN BROX"/>
    <property type="match status" value="1"/>
</dbReference>
<evidence type="ECO:0000313" key="1">
    <source>
        <dbReference type="EMBL" id="KAK2958043.1"/>
    </source>
</evidence>
<name>A0ABQ9Y2W9_9EUKA</name>
<dbReference type="EMBL" id="JARBJD010000041">
    <property type="protein sequence ID" value="KAK2958043.1"/>
    <property type="molecule type" value="Genomic_DNA"/>
</dbReference>
<protein>
    <submittedName>
        <fullName evidence="1">Uncharacterized protein</fullName>
    </submittedName>
</protein>
<gene>
    <name evidence="1" type="ORF">BLNAU_6969</name>
</gene>
<reference evidence="1 2" key="1">
    <citation type="journal article" date="2022" name="bioRxiv">
        <title>Genomics of Preaxostyla Flagellates Illuminates Evolutionary Transitions and the Path Towards Mitochondrial Loss.</title>
        <authorList>
            <person name="Novak L.V.F."/>
            <person name="Treitli S.C."/>
            <person name="Pyrih J."/>
            <person name="Halakuc P."/>
            <person name="Pipaliya S.V."/>
            <person name="Vacek V."/>
            <person name="Brzon O."/>
            <person name="Soukal P."/>
            <person name="Eme L."/>
            <person name="Dacks J.B."/>
            <person name="Karnkowska A."/>
            <person name="Elias M."/>
            <person name="Hampl V."/>
        </authorList>
    </citation>
    <scope>NUCLEOTIDE SEQUENCE [LARGE SCALE GENOMIC DNA]</scope>
    <source>
        <strain evidence="1">NAU3</strain>
        <tissue evidence="1">Gut</tissue>
    </source>
</reference>
<organism evidence="1 2">
    <name type="scientific">Blattamonas nauphoetae</name>
    <dbReference type="NCBI Taxonomy" id="2049346"/>
    <lineage>
        <taxon>Eukaryota</taxon>
        <taxon>Metamonada</taxon>
        <taxon>Preaxostyla</taxon>
        <taxon>Oxymonadida</taxon>
        <taxon>Blattamonas</taxon>
    </lineage>
</organism>
<dbReference type="InterPro" id="IPR038499">
    <property type="entry name" value="BRO1_sf"/>
</dbReference>
<dbReference type="PANTHER" id="PTHR23032:SF13">
    <property type="entry name" value="BRO1 DOMAIN-CONTAINING PROTEIN BROX"/>
    <property type="match status" value="1"/>
</dbReference>
<keyword evidence="2" id="KW-1185">Reference proteome</keyword>